<organism evidence="1 2">
    <name type="scientific">Klebsormidium nitens</name>
    <name type="common">Green alga</name>
    <name type="synonym">Ulothrix nitens</name>
    <dbReference type="NCBI Taxonomy" id="105231"/>
    <lineage>
        <taxon>Eukaryota</taxon>
        <taxon>Viridiplantae</taxon>
        <taxon>Streptophyta</taxon>
        <taxon>Klebsormidiophyceae</taxon>
        <taxon>Klebsormidiales</taxon>
        <taxon>Klebsormidiaceae</taxon>
        <taxon>Klebsormidium</taxon>
    </lineage>
</organism>
<evidence type="ECO:0000313" key="2">
    <source>
        <dbReference type="Proteomes" id="UP000054558"/>
    </source>
</evidence>
<protein>
    <submittedName>
        <fullName evidence="1">Uncharacterized protein</fullName>
    </submittedName>
</protein>
<dbReference type="EMBL" id="DF237086">
    <property type="protein sequence ID" value="GAQ83157.1"/>
    <property type="molecule type" value="Genomic_DNA"/>
</dbReference>
<dbReference type="Proteomes" id="UP000054558">
    <property type="component" value="Unassembled WGS sequence"/>
</dbReference>
<keyword evidence="2" id="KW-1185">Reference proteome</keyword>
<evidence type="ECO:0000313" key="1">
    <source>
        <dbReference type="EMBL" id="GAQ83157.1"/>
    </source>
</evidence>
<reference evidence="1 2" key="1">
    <citation type="journal article" date="2014" name="Nat. Commun.">
        <title>Klebsormidium flaccidum genome reveals primary factors for plant terrestrial adaptation.</title>
        <authorList>
            <person name="Hori K."/>
            <person name="Maruyama F."/>
            <person name="Fujisawa T."/>
            <person name="Togashi T."/>
            <person name="Yamamoto N."/>
            <person name="Seo M."/>
            <person name="Sato S."/>
            <person name="Yamada T."/>
            <person name="Mori H."/>
            <person name="Tajima N."/>
            <person name="Moriyama T."/>
            <person name="Ikeuchi M."/>
            <person name="Watanabe M."/>
            <person name="Wada H."/>
            <person name="Kobayashi K."/>
            <person name="Saito M."/>
            <person name="Masuda T."/>
            <person name="Sasaki-Sekimoto Y."/>
            <person name="Mashiguchi K."/>
            <person name="Awai K."/>
            <person name="Shimojima M."/>
            <person name="Masuda S."/>
            <person name="Iwai M."/>
            <person name="Nobusawa T."/>
            <person name="Narise T."/>
            <person name="Kondo S."/>
            <person name="Saito H."/>
            <person name="Sato R."/>
            <person name="Murakawa M."/>
            <person name="Ihara Y."/>
            <person name="Oshima-Yamada Y."/>
            <person name="Ohtaka K."/>
            <person name="Satoh M."/>
            <person name="Sonobe K."/>
            <person name="Ishii M."/>
            <person name="Ohtani R."/>
            <person name="Kanamori-Sato M."/>
            <person name="Honoki R."/>
            <person name="Miyazaki D."/>
            <person name="Mochizuki H."/>
            <person name="Umetsu J."/>
            <person name="Higashi K."/>
            <person name="Shibata D."/>
            <person name="Kamiya Y."/>
            <person name="Sato N."/>
            <person name="Nakamura Y."/>
            <person name="Tabata S."/>
            <person name="Ida S."/>
            <person name="Kurokawa K."/>
            <person name="Ohta H."/>
        </authorList>
    </citation>
    <scope>NUCLEOTIDE SEQUENCE [LARGE SCALE GENOMIC DNA]</scope>
    <source>
        <strain evidence="1 2">NIES-2285</strain>
    </source>
</reference>
<name>A0A1Y1I326_KLENI</name>
<proteinExistence type="predicted"/>
<gene>
    <name evidence="1" type="ORF">KFL_001370270</name>
</gene>
<sequence length="229" mass="24319">MSVAVSLVSAQAGGRALSYRCIPAGPGSNMRGISGQALFAAPSAHRLQQRAEHRRFELCAGYGGVVRAEEQGERPSQHNVVTVHVNDDDLTFTSDAPAHAILAHLEVIAGPGILVRAGDFYSPLKDEKVPAGDYAFRTGESKAVVGTREQAAVSQELQAMRAEIAKMASEAPSLGELWKNWVVVGGYFPATWGPPALRVVGTILEKDLDFLDSVLGAAKDSLGPFVVVR</sequence>
<accession>A0A1Y1I326</accession>
<dbReference type="AlphaFoldDB" id="A0A1Y1I326"/>